<dbReference type="EC" id="2.3.2.27" evidence="1"/>
<name>A0A8S3S1H5_MYTED</name>
<keyword evidence="1" id="KW-0808">Transferase</keyword>
<gene>
    <name evidence="1" type="ORF">MEDL_26292</name>
</gene>
<organism evidence="1 2">
    <name type="scientific">Mytilus edulis</name>
    <name type="common">Blue mussel</name>
    <dbReference type="NCBI Taxonomy" id="6550"/>
    <lineage>
        <taxon>Eukaryota</taxon>
        <taxon>Metazoa</taxon>
        <taxon>Spiralia</taxon>
        <taxon>Lophotrochozoa</taxon>
        <taxon>Mollusca</taxon>
        <taxon>Bivalvia</taxon>
        <taxon>Autobranchia</taxon>
        <taxon>Pteriomorphia</taxon>
        <taxon>Mytilida</taxon>
        <taxon>Mytiloidea</taxon>
        <taxon>Mytilidae</taxon>
        <taxon>Mytilinae</taxon>
        <taxon>Mytilus</taxon>
    </lineage>
</organism>
<keyword evidence="1" id="KW-0012">Acyltransferase</keyword>
<reference evidence="1" key="1">
    <citation type="submission" date="2021-03" db="EMBL/GenBank/DDBJ databases">
        <authorList>
            <person name="Bekaert M."/>
        </authorList>
    </citation>
    <scope>NUCLEOTIDE SEQUENCE</scope>
</reference>
<dbReference type="PANTHER" id="PTHR22605:SF16">
    <property type="entry name" value="E3 UBIQUITIN-PROTEIN LIGASE RNF213"/>
    <property type="match status" value="1"/>
</dbReference>
<dbReference type="InterPro" id="IPR031248">
    <property type="entry name" value="RNF213"/>
</dbReference>
<accession>A0A8S3S1H5</accession>
<sequence>MLLKEWLLLNKVSCVSLHYFILMSEIADKAGLLALLHRLAFEPGSVLCGRPVGGGNCFECGEKIGGKGYNVLTDGNFIDKGEDFTQTGHILGRVAHLNLVYSPCRKLSKASSAILRLLTHMSMYIGTNYNKQAICQSIKPKIMTGDVLKFVIEHINFDLTSVQNILGINRDDAVLFMHHLLVHVMNRRNAETLIPDTFRLLSKQSRSDWEEEVAKRYIEPVLQNVKSSIVACNQEILNDKRLGKYFSNNSTLNTPKQMGSDGLMQILYETDKPQENHDIQNLHTVPVMWRYREHITVNHLKQNLEGTERTMPVPVLRLFLKEDYHLRAIRFIPSIMRLQKMLIQKYGRKLDRTEITVLTIHDVKQDFKKHLLLIIHINKNCFISQDRQYEEFEQLLKDFEMAWMCVKDMLRNFVCPVNGHLVVIDEAYLRSDIADDATDVSTHSLSTVHVKDISPAHLISYHPDKDILPMLYSNCNYTFEVGQGTIIEYNFTNLERQLVDRFLFSKSTITGLEEIEIITYRSESTNAVVFVELCEKMKQERLNPAVRSQICGELHMRNLPELCDSLDNLDLCISFLKSIGSNLNMSLSYFMENTLKIDTPLISTKARNASKCKHAMSLWISFALERAKQLAKYDREDLPAEQINTLLELIFECIVFKIDVPQNINDEDYIDISQISFRDQLIGYIDTSPFEEDLQIDDSLMVVIGQIPSDMDDQLRILTAQSVDFWNEVNKCRQRKIR</sequence>
<proteinExistence type="predicted"/>
<dbReference type="OrthoDB" id="6147936at2759"/>
<evidence type="ECO:0000313" key="2">
    <source>
        <dbReference type="Proteomes" id="UP000683360"/>
    </source>
</evidence>
<dbReference type="EMBL" id="CAJPWZ010001294">
    <property type="protein sequence ID" value="CAG2212296.1"/>
    <property type="molecule type" value="Genomic_DNA"/>
</dbReference>
<dbReference type="AlphaFoldDB" id="A0A8S3S1H5"/>
<dbReference type="Proteomes" id="UP000683360">
    <property type="component" value="Unassembled WGS sequence"/>
</dbReference>
<dbReference type="PANTHER" id="PTHR22605">
    <property type="entry name" value="RZ-TYPE DOMAIN-CONTAINING PROTEIN"/>
    <property type="match status" value="1"/>
</dbReference>
<comment type="caution">
    <text evidence="1">The sequence shown here is derived from an EMBL/GenBank/DDBJ whole genome shotgun (WGS) entry which is preliminary data.</text>
</comment>
<evidence type="ECO:0000313" key="1">
    <source>
        <dbReference type="EMBL" id="CAG2212296.1"/>
    </source>
</evidence>
<protein>
    <submittedName>
        <fullName evidence="1">RNF213</fullName>
        <ecNumber evidence="1">2.3.2.27</ecNumber>
    </submittedName>
</protein>
<keyword evidence="2" id="KW-1185">Reference proteome</keyword>
<dbReference type="GO" id="GO:0016887">
    <property type="term" value="F:ATP hydrolysis activity"/>
    <property type="evidence" value="ECO:0007669"/>
    <property type="project" value="InterPro"/>
</dbReference>
<dbReference type="GO" id="GO:0061630">
    <property type="term" value="F:ubiquitin protein ligase activity"/>
    <property type="evidence" value="ECO:0007669"/>
    <property type="project" value="UniProtKB-EC"/>
</dbReference>